<sequence length="290" mass="32990">MLNIFNPTIDAPTDVSPAWYVTFHDAYCLSQLTNAVLVGALDSLAHVSQADVSDDDVHAHQRPSAGIDSVVSSIIDRLHQLPEELKALVMGMMLDPGDSFARNINIDGPKLLQTTGAENWQAAISGFLNIWEFLFLYSQVESTLKQVLNAPDEGVDGLVNAAFKRDANLADRLSKRDYVDRNYCAQLWKLFTAVRRLCAHAHGFLARRDIEDLKKFIVPFRKSVDTYFERVSERNLLTAQFVRFDPMDLFREEKLVDGRFYLLDDLELNVFRHFVCCFMPELQSLPQSIQ</sequence>
<comment type="caution">
    <text evidence="1">The sequence shown here is derived from an EMBL/GenBank/DDBJ whole genome shotgun (WGS) entry which is preliminary data.</text>
</comment>
<proteinExistence type="predicted"/>
<keyword evidence="2" id="KW-1185">Reference proteome</keyword>
<name>A0ABR6FX38_9BURK</name>
<accession>A0ABR6FX38</accession>
<dbReference type="EMBL" id="JACHVZ010000023">
    <property type="protein sequence ID" value="MBB2931996.1"/>
    <property type="molecule type" value="Genomic_DNA"/>
</dbReference>
<gene>
    <name evidence="1" type="ORF">FHX59_006470</name>
</gene>
<reference evidence="1 2" key="1">
    <citation type="submission" date="2020-08" db="EMBL/GenBank/DDBJ databases">
        <title>Genomic Encyclopedia of Type Strains, Phase IV (KMG-V): Genome sequencing to study the core and pangenomes of soil and plant-associated prokaryotes.</title>
        <authorList>
            <person name="Whitman W."/>
        </authorList>
    </citation>
    <scope>NUCLEOTIDE SEQUENCE [LARGE SCALE GENOMIC DNA]</scope>
    <source>
        <strain evidence="1 2">SRMrh-85</strain>
    </source>
</reference>
<organism evidence="1 2">
    <name type="scientific">Paraburkholderia silvatlantica</name>
    <dbReference type="NCBI Taxonomy" id="321895"/>
    <lineage>
        <taxon>Bacteria</taxon>
        <taxon>Pseudomonadati</taxon>
        <taxon>Pseudomonadota</taxon>
        <taxon>Betaproteobacteria</taxon>
        <taxon>Burkholderiales</taxon>
        <taxon>Burkholderiaceae</taxon>
        <taxon>Paraburkholderia</taxon>
    </lineage>
</organism>
<evidence type="ECO:0000313" key="2">
    <source>
        <dbReference type="Proteomes" id="UP000533533"/>
    </source>
</evidence>
<protein>
    <submittedName>
        <fullName evidence="1">Uncharacterized protein</fullName>
    </submittedName>
</protein>
<dbReference type="Proteomes" id="UP000533533">
    <property type="component" value="Unassembled WGS sequence"/>
</dbReference>
<dbReference type="RefSeq" id="WP_110387511.1">
    <property type="nucleotide sequence ID" value="NZ_JACHVZ010000023.1"/>
</dbReference>
<evidence type="ECO:0000313" key="1">
    <source>
        <dbReference type="EMBL" id="MBB2931996.1"/>
    </source>
</evidence>